<sequence>MEEAKQEKTAAEIERAKRQLFREKLRQLGECDEVVSLETINAIGEVTEDVVAADDNAPSSDELDEDLEDEYRNLNDILELPDDTYSLTALRPELPPCVKYGIRSGLTHLNMPKFSPLSRGHQGGAIAITAFATTAVFKSRCWNEAVIDQIIEDGDTFYCESYKDIKTDDRRRLSILDLKRDVFVQNKLNVNVTINDPSYAGKFRSQDPTELHLVKALELFFERHNSGILTSPVLNVAIWKEPRYFNIFDGQARKESCEPAVDGEEGAAKLFLVKDLIGVYFIILEKSRVQNEPFVLYPISISGVEAFSLADDPEEPEKSLGKPQRRPSGYKVQEKFRAVVQGSYHLMHPAIPEILRGRGHLIIALAAIVYSCLVSANKWTTALIDLIFNQSNIYLIDLVRVLEKNLDDEEFELRLDDIMADLILGVYSAKVKLRPNVVPGYGKKKGKLAIDSGIREFFETQTAGILDIKKFSYAIWKEDDTYYFMDPFACDEEGFRINYSEERQKLYGSRDAACVTMNSSINQLVETILENTLSKDRDPFQIHGVKVLYVKTGVVHDGPFEKVIYREKGTNRRPSAPLPQATEGVAPKGIDMTPRIRYEVDDTHDAEGQFPELMRNADQYMFKEDEPRTFVVVAAPPVQEAPRITEDVEGEEEEETAPRAEEEQVAEEAEEETEAREEEDEELVVEPDIKQIRGYNVINPHRLVLQGTKNCLDPEYQPRSRGRQGLVVALAALSYRRLKNPPLWRNIDVDQIMDIANKTYDDIIAWIKEGRPRLPGEKEAEGEGEGEGEGEEEELDVGEEEDEDEEAERILRMVPAPSHLDLSMLPVRLKFAENDVVFKSRMNLITGEAYPLANLAEALECYFRDYSELVLENKKLMYGIWKEGEKYFLFNPYGSDEEGWRLRDYPASFAVTDTLNELTDLLYGIFEYNDSNFIVHFVALESIQPGKYVVPEAIQVPEDTAVKMFKTRFLPITDEDLLKLEAEKVAVVEAASRETFFIDEDDRGEDDEEEEDDEDDEDEEEDEVEAHLRALAEAERKPMVCPLLVVEEMEQPDAPYRMNLALLTGSVKVKTDVELTQDIVHPERTLESLKYNHPPPYVMPPKATLGTLLDAKRAKRSVHSLVSRFSIDSRLEIKKKGGLSSLYMQSRPFVASAISVPGEQSKPTKMIKLSPSKHLYSRVLAICLMPLRAINDKYIQDTNLEKIADEEDLSGWKDQGDGFNLQQVPEVPTGIRIMPEILPLGPIIKTPTYIKKPITCFEKKKQKCPLSKAEKAEPAIEKILCDTENVLFEMMFPNFKTVDEETKTPKSPPDTEDDKTKIKATTRPKDSKRKINNLIVKEEEGFKFVDHGIAMIRGSMRLENRAATEECHFKSCYFAAILCLLAKIRLDVNKFRGDNLDQFIFAAEKIYQRTGKLRYKPLRWFHNFDILDTKYTVIMKQAVYADPENCEADQLENAVESFLEKDQTGILVTSNGSYGFWTANDRYYLFDPYSCDEKGKSNEGGYGCLMEFCELPSMLKRIRENVGETVEQPYRIYTMCIAHMEIKRRKKKKRKKKMKYCIEKIEEEVPVEESSDIEQIDQSDSETSLIELAEWVTEESKFDAVHDMTIPGFSPIRYYDASMLDVIVLENEITRPVLAPFKKNIKLPDNNLDPFEVEKYMQRRKPYDRKFKEHASVITPLDLCIMAWSLIHDPVLWSVRTIRALFEASCDYAFDSILATEDSVVSEMFDGLLPEFEIANYVFRAVFVPLHYGTLYAIEGWNLAMSLKHIFESPAYTGAIIVCEDSHIGVTKKDANYFAWWVLKRTKVLRMITSENMDEFLRIIVKEIDCAEENQFVMRVVTISYARKLDPDCSDVKGLHEFVIPTTSLAEIHKMEAEPYDLEAIFKPTVPEPKPVFVLGTVALRDRETVKEPRVKRCYFVAVLVVMVKRDIIQSPVPGMIDKVIEVAEGLYREFHEPKFHTEHILRNVSLMNRVFDFRDCASCLVPLTVNPRTGRNDFYVQVRKHMKRHFQTYSSGIIQFSNCCYGFWYSKTTNSYYYVDPYQCNDKGRKVSTNGTACLCIFSSACQMVKNMCFNQIEETSGFFIHRLHVDSVNIPSFTEFQEDPMWVYLDYQWNFNHAPEIVKPEKKLPKRRHKKKQQQPEEEEERKPVKLYWNNYAIEVTDLIYSVWGTIGCYDSRFGNRAGKNQAAICVAVLAMQYLSHPSRWNPAVLDSAVICGDSYYTESLKSSIRKCAKHFNRYNLQPCFKIFPHVWTIDFQAPICGILYGGRNRLTLADALKRAFDDAPNVLIECNKMTLGALHSKDGYYVADPCWIGPPLFNKDRGAIYVLRCKNLNSFVYAVTKIINSNQRLEFRITPVAFTFEQENFKITDSKDRAARRKILLEAVHTAPGKVEGHDISLPGGQTVPDVDSYLLYRKNLSLGLSKGHELENPQLPSMTPELKKENVNSMLVSTTWHLNLGQSRRIKKPHPPFDPNALKHVPEECEKRMIGSFAARYPSRMSITEILKACDDYPREIDFMSHLGRTAITRRIDQSSSAGTSMVSRPLDCSQPRSFILEGSRVEYNKWTADTADEIYKTYRHRLPRAKEVYKGDLEDISRITFGEQTDDTRGYQEETEGTMDREEEEDDEAGETEGETAADDE</sequence>
<dbReference type="Proteomes" id="UP001258017">
    <property type="component" value="Unassembled WGS sequence"/>
</dbReference>
<accession>A0AAD9VVE2</accession>
<dbReference type="Gene3D" id="3.90.70.120">
    <property type="match status" value="3"/>
</dbReference>
<feature type="region of interest" description="Disordered" evidence="1">
    <location>
        <begin position="643"/>
        <end position="684"/>
    </location>
</feature>
<feature type="compositionally biased region" description="Acidic residues" evidence="1">
    <location>
        <begin position="2610"/>
        <end position="2638"/>
    </location>
</feature>
<evidence type="ECO:0000313" key="3">
    <source>
        <dbReference type="Proteomes" id="UP001258017"/>
    </source>
</evidence>
<dbReference type="PANTHER" id="PTHR40552:SF6">
    <property type="entry name" value="FI09606P-RELATED"/>
    <property type="match status" value="1"/>
</dbReference>
<keyword evidence="3" id="KW-1185">Reference proteome</keyword>
<dbReference type="EMBL" id="JAIFRP010000006">
    <property type="protein sequence ID" value="KAK2588436.1"/>
    <property type="molecule type" value="Genomic_DNA"/>
</dbReference>
<feature type="region of interest" description="Disordered" evidence="1">
    <location>
        <begin position="1299"/>
        <end position="1323"/>
    </location>
</feature>
<feature type="region of interest" description="Disordered" evidence="1">
    <location>
        <begin position="2596"/>
        <end position="2638"/>
    </location>
</feature>
<gene>
    <name evidence="2" type="ORF">KPH14_004433</name>
</gene>
<feature type="compositionally biased region" description="Acidic residues" evidence="1">
    <location>
        <begin position="782"/>
        <end position="807"/>
    </location>
</feature>
<reference evidence="2" key="1">
    <citation type="submission" date="2021-08" db="EMBL/GenBank/DDBJ databases">
        <authorList>
            <person name="Misof B."/>
            <person name="Oliver O."/>
            <person name="Podsiadlowski L."/>
            <person name="Donath A."/>
            <person name="Peters R."/>
            <person name="Mayer C."/>
            <person name="Rust J."/>
            <person name="Gunkel S."/>
            <person name="Lesny P."/>
            <person name="Martin S."/>
            <person name="Oeyen J.P."/>
            <person name="Petersen M."/>
            <person name="Panagiotis P."/>
            <person name="Wilbrandt J."/>
            <person name="Tanja T."/>
        </authorList>
    </citation>
    <scope>NUCLEOTIDE SEQUENCE</scope>
    <source>
        <strain evidence="2">GBR_01_08_01A</strain>
        <tissue evidence="2">Thorax + abdomen</tissue>
    </source>
</reference>
<comment type="caution">
    <text evidence="2">The sequence shown here is derived from an EMBL/GenBank/DDBJ whole genome shotgun (WGS) entry which is preliminary data.</text>
</comment>
<name>A0AAD9VVE2_9HYME</name>
<evidence type="ECO:0000256" key="1">
    <source>
        <dbReference type="SAM" id="MobiDB-lite"/>
    </source>
</evidence>
<protein>
    <submittedName>
        <fullName evidence="2">Uncharacterized protein</fullName>
    </submittedName>
</protein>
<dbReference type="PANTHER" id="PTHR40552">
    <property type="entry name" value="AT05186P-RELATED"/>
    <property type="match status" value="1"/>
</dbReference>
<feature type="compositionally biased region" description="Acidic residues" evidence="1">
    <location>
        <begin position="663"/>
        <end position="684"/>
    </location>
</feature>
<reference evidence="2" key="2">
    <citation type="journal article" date="2023" name="Commun. Biol.">
        <title>Intrasexual cuticular hydrocarbon dimorphism in a wasp sheds light on hydrocarbon biosynthesis genes in Hymenoptera.</title>
        <authorList>
            <person name="Moris V.C."/>
            <person name="Podsiadlowski L."/>
            <person name="Martin S."/>
            <person name="Oeyen J.P."/>
            <person name="Donath A."/>
            <person name="Petersen M."/>
            <person name="Wilbrandt J."/>
            <person name="Misof B."/>
            <person name="Liedtke D."/>
            <person name="Thamm M."/>
            <person name="Scheiner R."/>
            <person name="Schmitt T."/>
            <person name="Niehuis O."/>
        </authorList>
    </citation>
    <scope>NUCLEOTIDE SEQUENCE</scope>
    <source>
        <strain evidence="2">GBR_01_08_01A</strain>
    </source>
</reference>
<proteinExistence type="predicted"/>
<evidence type="ECO:0000313" key="2">
    <source>
        <dbReference type="EMBL" id="KAK2588436.1"/>
    </source>
</evidence>
<organism evidence="2 3">
    <name type="scientific">Odynerus spinipes</name>
    <dbReference type="NCBI Taxonomy" id="1348599"/>
    <lineage>
        <taxon>Eukaryota</taxon>
        <taxon>Metazoa</taxon>
        <taxon>Ecdysozoa</taxon>
        <taxon>Arthropoda</taxon>
        <taxon>Hexapoda</taxon>
        <taxon>Insecta</taxon>
        <taxon>Pterygota</taxon>
        <taxon>Neoptera</taxon>
        <taxon>Endopterygota</taxon>
        <taxon>Hymenoptera</taxon>
        <taxon>Apocrita</taxon>
        <taxon>Aculeata</taxon>
        <taxon>Vespoidea</taxon>
        <taxon>Vespidae</taxon>
        <taxon>Eumeninae</taxon>
        <taxon>Odynerus</taxon>
    </lineage>
</organism>
<feature type="region of interest" description="Disordered" evidence="1">
    <location>
        <begin position="774"/>
        <end position="807"/>
    </location>
</feature>
<feature type="region of interest" description="Disordered" evidence="1">
    <location>
        <begin position="997"/>
        <end position="1024"/>
    </location>
</feature>